<dbReference type="EMBL" id="CAJPUY010000002">
    <property type="protein sequence ID" value="CAG2130202.1"/>
    <property type="molecule type" value="Genomic_DNA"/>
</dbReference>
<dbReference type="PANTHER" id="PTHR21272:SF3">
    <property type="entry name" value="CATABOLIC 3-DEHYDROQUINASE"/>
    <property type="match status" value="1"/>
</dbReference>
<dbReference type="GO" id="GO:0008652">
    <property type="term" value="P:amino acid biosynthetic process"/>
    <property type="evidence" value="ECO:0007669"/>
    <property type="project" value="UniProtKB-KW"/>
</dbReference>
<dbReference type="Proteomes" id="UP000672934">
    <property type="component" value="Unassembled WGS sequence"/>
</dbReference>
<evidence type="ECO:0000256" key="6">
    <source>
        <dbReference type="ARBA" id="ARBA00012060"/>
    </source>
</evidence>
<evidence type="ECO:0000256" key="10">
    <source>
        <dbReference type="PIRSR" id="PIRSR001399-2"/>
    </source>
</evidence>
<comment type="function">
    <text evidence="2 8">Catalyzes a trans-dehydration via an enolate intermediate.</text>
</comment>
<feature type="active site" description="Proton acceptor" evidence="8 9">
    <location>
        <position position="35"/>
    </location>
</feature>
<evidence type="ECO:0000256" key="11">
    <source>
        <dbReference type="PIRSR" id="PIRSR001399-3"/>
    </source>
</evidence>
<evidence type="ECO:0000256" key="2">
    <source>
        <dbReference type="ARBA" id="ARBA00003924"/>
    </source>
</evidence>
<dbReference type="InterPro" id="IPR018509">
    <property type="entry name" value="DHquinase_II_CS"/>
</dbReference>
<accession>A0A916N2L6</accession>
<name>A0A916N2L6_9BURK</name>
<evidence type="ECO:0000256" key="12">
    <source>
        <dbReference type="SAM" id="Phobius"/>
    </source>
</evidence>
<keyword evidence="12" id="KW-1133">Transmembrane helix</keyword>
<gene>
    <name evidence="13" type="primary">aroQ_1</name>
    <name evidence="8" type="synonym">aroQ</name>
    <name evidence="13" type="ORF">LMG31506_00768</name>
</gene>
<evidence type="ECO:0000256" key="4">
    <source>
        <dbReference type="ARBA" id="ARBA00011037"/>
    </source>
</evidence>
<dbReference type="CDD" id="cd00466">
    <property type="entry name" value="DHQase_II"/>
    <property type="match status" value="1"/>
</dbReference>
<dbReference type="Pfam" id="PF01220">
    <property type="entry name" value="DHquinase_II"/>
    <property type="match status" value="1"/>
</dbReference>
<dbReference type="PANTHER" id="PTHR21272">
    <property type="entry name" value="CATABOLIC 3-DEHYDROQUINASE"/>
    <property type="match status" value="1"/>
</dbReference>
<feature type="binding site" evidence="8 10">
    <location>
        <position position="100"/>
    </location>
    <ligand>
        <name>substrate</name>
    </ligand>
</feature>
<dbReference type="SUPFAM" id="SSF52304">
    <property type="entry name" value="Type II 3-dehydroquinate dehydratase"/>
    <property type="match status" value="1"/>
</dbReference>
<feature type="binding site" evidence="8 10">
    <location>
        <begin position="114"/>
        <end position="115"/>
    </location>
    <ligand>
        <name>substrate</name>
    </ligand>
</feature>
<dbReference type="PROSITE" id="PS01029">
    <property type="entry name" value="DEHYDROQUINASE_II"/>
    <property type="match status" value="1"/>
</dbReference>
<dbReference type="NCBIfam" id="NF003804">
    <property type="entry name" value="PRK05395.1-1"/>
    <property type="match status" value="1"/>
</dbReference>
<feature type="active site" description="Proton donor" evidence="8 9">
    <location>
        <position position="113"/>
    </location>
</feature>
<dbReference type="GO" id="GO:0019631">
    <property type="term" value="P:quinate catabolic process"/>
    <property type="evidence" value="ECO:0007669"/>
    <property type="project" value="TreeGrafter"/>
</dbReference>
<dbReference type="GO" id="GO:0009423">
    <property type="term" value="P:chorismate biosynthetic process"/>
    <property type="evidence" value="ECO:0007669"/>
    <property type="project" value="UniProtKB-UniRule"/>
</dbReference>
<dbReference type="AlphaFoldDB" id="A0A916N2L6"/>
<proteinExistence type="inferred from homology"/>
<feature type="binding site" evidence="8 10">
    <location>
        <position position="87"/>
    </location>
    <ligand>
        <name>substrate</name>
    </ligand>
</feature>
<keyword evidence="8" id="KW-0028">Amino-acid biosynthesis</keyword>
<dbReference type="InterPro" id="IPR036441">
    <property type="entry name" value="DHquinase_II_sf"/>
</dbReference>
<feature type="binding site" evidence="8 10">
    <location>
        <position position="93"/>
    </location>
    <ligand>
        <name>substrate</name>
    </ligand>
</feature>
<dbReference type="GO" id="GO:0003855">
    <property type="term" value="F:3-dehydroquinate dehydratase activity"/>
    <property type="evidence" value="ECO:0007669"/>
    <property type="project" value="UniProtKB-UniRule"/>
</dbReference>
<evidence type="ECO:0000256" key="5">
    <source>
        <dbReference type="ARBA" id="ARBA00011193"/>
    </source>
</evidence>
<sequence length="162" mass="17577">MTATRSIRRSARYRKVLVLHGPNLNLLGTREPETYGHTTLADIDAALARHAADAGIALSSFQSNHEGALVDRIHAARTEGVEFIIINPAAYTHTSVAIRDALAGVAIPFVEVHLSNVHRRESFRHHSYFSDLAVGVICGLGWQGYLMALDYALGLEQPPPGG</sequence>
<evidence type="ECO:0000313" key="13">
    <source>
        <dbReference type="EMBL" id="CAG2130202.1"/>
    </source>
</evidence>
<dbReference type="RefSeq" id="WP_211945776.1">
    <property type="nucleotide sequence ID" value="NZ_CAJPUY010000002.1"/>
</dbReference>
<reference evidence="13" key="1">
    <citation type="submission" date="2021-03" db="EMBL/GenBank/DDBJ databases">
        <authorList>
            <person name="Peeters C."/>
        </authorList>
    </citation>
    <scope>NUCLEOTIDE SEQUENCE</scope>
    <source>
        <strain evidence="13">LMG 31506</strain>
    </source>
</reference>
<comment type="pathway">
    <text evidence="3 8">Metabolic intermediate biosynthesis; chorismate biosynthesis; chorismate from D-erythrose 4-phosphate and phosphoenolpyruvate: step 3/7.</text>
</comment>
<dbReference type="EC" id="4.2.1.10" evidence="6 8"/>
<evidence type="ECO:0000256" key="3">
    <source>
        <dbReference type="ARBA" id="ARBA00004902"/>
    </source>
</evidence>
<keyword evidence="14" id="KW-1185">Reference proteome</keyword>
<keyword evidence="7 8" id="KW-0456">Lyase</keyword>
<comment type="caution">
    <text evidence="13">The sequence shown here is derived from an EMBL/GenBank/DDBJ whole genome shotgun (WGS) entry which is preliminary data.</text>
</comment>
<dbReference type="Gene3D" id="3.40.50.9100">
    <property type="entry name" value="Dehydroquinase, class II"/>
    <property type="match status" value="1"/>
</dbReference>
<comment type="subunit">
    <text evidence="5 8">Homododecamer.</text>
</comment>
<evidence type="ECO:0000256" key="7">
    <source>
        <dbReference type="ARBA" id="ARBA00023239"/>
    </source>
</evidence>
<dbReference type="NCBIfam" id="NF003806">
    <property type="entry name" value="PRK05395.1-3"/>
    <property type="match status" value="1"/>
</dbReference>
<dbReference type="GO" id="GO:0009073">
    <property type="term" value="P:aromatic amino acid family biosynthetic process"/>
    <property type="evidence" value="ECO:0007669"/>
    <property type="project" value="UniProtKB-KW"/>
</dbReference>
<organism evidence="13 14">
    <name type="scientific">Cupriavidus yeoncheonensis</name>
    <dbReference type="NCBI Taxonomy" id="1462994"/>
    <lineage>
        <taxon>Bacteria</taxon>
        <taxon>Pseudomonadati</taxon>
        <taxon>Pseudomonadota</taxon>
        <taxon>Betaproteobacteria</taxon>
        <taxon>Burkholderiales</taxon>
        <taxon>Burkholderiaceae</taxon>
        <taxon>Cupriavidus</taxon>
    </lineage>
</organism>
<dbReference type="InterPro" id="IPR001874">
    <property type="entry name" value="DHquinase_II"/>
</dbReference>
<feature type="binding site" evidence="8 10">
    <location>
        <position position="124"/>
    </location>
    <ligand>
        <name>substrate</name>
    </ligand>
</feature>
<keyword evidence="12" id="KW-0472">Membrane</keyword>
<evidence type="ECO:0000256" key="8">
    <source>
        <dbReference type="HAMAP-Rule" id="MF_00169"/>
    </source>
</evidence>
<keyword evidence="12" id="KW-0812">Transmembrane</keyword>
<feature type="site" description="Transition state stabilizer" evidence="8 11">
    <location>
        <position position="30"/>
    </location>
</feature>
<evidence type="ECO:0000256" key="1">
    <source>
        <dbReference type="ARBA" id="ARBA00001864"/>
    </source>
</evidence>
<evidence type="ECO:0000256" key="9">
    <source>
        <dbReference type="PIRSR" id="PIRSR001399-1"/>
    </source>
</evidence>
<comment type="catalytic activity">
    <reaction evidence="1 8">
        <text>3-dehydroquinate = 3-dehydroshikimate + H2O</text>
        <dbReference type="Rhea" id="RHEA:21096"/>
        <dbReference type="ChEBI" id="CHEBI:15377"/>
        <dbReference type="ChEBI" id="CHEBI:16630"/>
        <dbReference type="ChEBI" id="CHEBI:32364"/>
        <dbReference type="EC" id="4.2.1.10"/>
    </reaction>
</comment>
<dbReference type="NCBIfam" id="NF003807">
    <property type="entry name" value="PRK05395.1-4"/>
    <property type="match status" value="1"/>
</dbReference>
<protein>
    <recommendedName>
        <fullName evidence="6 8">3-dehydroquinate dehydratase</fullName>
        <shortName evidence="8">3-dehydroquinase</shortName>
        <ecNumber evidence="6 8">4.2.1.10</ecNumber>
    </recommendedName>
    <alternativeName>
        <fullName evidence="8">Type II DHQase</fullName>
    </alternativeName>
</protein>
<feature type="transmembrane region" description="Helical" evidence="12">
    <location>
        <begin position="128"/>
        <end position="148"/>
    </location>
</feature>
<dbReference type="HAMAP" id="MF_00169">
    <property type="entry name" value="AroQ"/>
    <property type="match status" value="1"/>
</dbReference>
<dbReference type="PIRSF" id="PIRSF001399">
    <property type="entry name" value="DHquinase_II"/>
    <property type="match status" value="1"/>
</dbReference>
<dbReference type="NCBIfam" id="NF003805">
    <property type="entry name" value="PRK05395.1-2"/>
    <property type="match status" value="1"/>
</dbReference>
<comment type="similarity">
    <text evidence="4 8">Belongs to the type-II 3-dehydroquinase family.</text>
</comment>
<keyword evidence="8" id="KW-0057">Aromatic amino acid biosynthesis</keyword>
<dbReference type="NCBIfam" id="TIGR01088">
    <property type="entry name" value="aroQ"/>
    <property type="match status" value="1"/>
</dbReference>
<evidence type="ECO:0000313" key="14">
    <source>
        <dbReference type="Proteomes" id="UP000672934"/>
    </source>
</evidence>